<keyword evidence="8" id="KW-1185">Reference proteome</keyword>
<dbReference type="EMBL" id="DF968180">
    <property type="protein sequence ID" value="GAP39849.1"/>
    <property type="molecule type" value="Genomic_DNA"/>
</dbReference>
<sequence>MKKGILLGLLCLLVFAFSVSAEGEPLKIGVYGPLSGDAAMVGQTMVEGIKLATKQINEAGGIDGRMIELVIEDDEQSPKVAVSAVNKLVYDDKVMAVIGTVNSSCTLASMEVTWDAEVPHITPISSGASITNVGNPWIARIQASDLLQAGAIARYIVDDLGIKKIACMYQSDDYGTGAMEVIVKVLKDEYGIELVANEAFEPSALDMTPQLLSVQKSGAEALIMWNMYQQGALIAKQARDLGLKIPLLGGGGLTNKKLYELAGDAAVGIINSQTFFADKTKATPSAAAFIDAFEKEYGKLPDSNNAMAYDAMMVMAEGLKYAAPEFKNTKIMEGIKAVKDLPLATGTISMSPNGDANRDILIIRLTEGGKYELAK</sequence>
<evidence type="ECO:0000256" key="2">
    <source>
        <dbReference type="ARBA" id="ARBA00022448"/>
    </source>
</evidence>
<dbReference type="Gene3D" id="3.40.50.2300">
    <property type="match status" value="2"/>
</dbReference>
<dbReference type="OrthoDB" id="9783240at2"/>
<proteinExistence type="inferred from homology"/>
<evidence type="ECO:0000256" key="4">
    <source>
        <dbReference type="ARBA" id="ARBA00022970"/>
    </source>
</evidence>
<dbReference type="PANTHER" id="PTHR30483:SF6">
    <property type="entry name" value="PERIPLASMIC BINDING PROTEIN OF ABC TRANSPORTER FOR NATURAL AMINO ACIDS"/>
    <property type="match status" value="1"/>
</dbReference>
<organism evidence="7">
    <name type="scientific">Flexilinea flocculi</name>
    <dbReference type="NCBI Taxonomy" id="1678840"/>
    <lineage>
        <taxon>Bacteria</taxon>
        <taxon>Bacillati</taxon>
        <taxon>Chloroflexota</taxon>
        <taxon>Anaerolineae</taxon>
        <taxon>Anaerolineales</taxon>
        <taxon>Anaerolineaceae</taxon>
        <taxon>Flexilinea</taxon>
    </lineage>
</organism>
<dbReference type="InterPro" id="IPR000709">
    <property type="entry name" value="Leu_Ile_Val-bd"/>
</dbReference>
<dbReference type="SUPFAM" id="SSF53822">
    <property type="entry name" value="Periplasmic binding protein-like I"/>
    <property type="match status" value="1"/>
</dbReference>
<feature type="chain" id="PRO_5005513889" evidence="5">
    <location>
        <begin position="22"/>
        <end position="375"/>
    </location>
</feature>
<dbReference type="PRINTS" id="PR00337">
    <property type="entry name" value="LEUILEVALBP"/>
</dbReference>
<protein>
    <submittedName>
        <fullName evidence="7">ABC-type branched-chain amino acid transport system, periplasmic component</fullName>
    </submittedName>
</protein>
<dbReference type="Pfam" id="PF13458">
    <property type="entry name" value="Peripla_BP_6"/>
    <property type="match status" value="1"/>
</dbReference>
<gene>
    <name evidence="7" type="ORF">ATC1_12386</name>
</gene>
<feature type="domain" description="Leucine-binding protein" evidence="6">
    <location>
        <begin position="25"/>
        <end position="370"/>
    </location>
</feature>
<dbReference type="CDD" id="cd19988">
    <property type="entry name" value="PBP1_ABC_HAAT-like"/>
    <property type="match status" value="1"/>
</dbReference>
<keyword evidence="3 5" id="KW-0732">Signal</keyword>
<dbReference type="Proteomes" id="UP000053370">
    <property type="component" value="Unassembled WGS sequence"/>
</dbReference>
<dbReference type="STRING" id="1678840.ATC1_12386"/>
<dbReference type="InterPro" id="IPR051010">
    <property type="entry name" value="BCAA_transport"/>
</dbReference>
<keyword evidence="2" id="KW-0813">Transport</keyword>
<accession>A0A0K8PBF6</accession>
<evidence type="ECO:0000256" key="1">
    <source>
        <dbReference type="ARBA" id="ARBA00010062"/>
    </source>
</evidence>
<feature type="signal peptide" evidence="5">
    <location>
        <begin position="1"/>
        <end position="21"/>
    </location>
</feature>
<dbReference type="PANTHER" id="PTHR30483">
    <property type="entry name" value="LEUCINE-SPECIFIC-BINDING PROTEIN"/>
    <property type="match status" value="1"/>
</dbReference>
<reference evidence="7" key="1">
    <citation type="journal article" date="2015" name="Genome Announc.">
        <title>Draft Genome Sequence of Anaerolineae Strain TC1, a Novel Isolate from a Methanogenic Wastewater Treatment System.</title>
        <authorList>
            <person name="Matsuura N."/>
            <person name="Tourlousse D.M."/>
            <person name="Sun L."/>
            <person name="Toyonaga M."/>
            <person name="Kuroda K."/>
            <person name="Ohashi A."/>
            <person name="Cruz R."/>
            <person name="Yamaguchi T."/>
            <person name="Sekiguchi Y."/>
        </authorList>
    </citation>
    <scope>NUCLEOTIDE SEQUENCE [LARGE SCALE GENOMIC DNA]</scope>
    <source>
        <strain evidence="7">TC1</strain>
    </source>
</reference>
<evidence type="ECO:0000313" key="8">
    <source>
        <dbReference type="Proteomes" id="UP000053370"/>
    </source>
</evidence>
<evidence type="ECO:0000256" key="5">
    <source>
        <dbReference type="SAM" id="SignalP"/>
    </source>
</evidence>
<dbReference type="RefSeq" id="WP_062278626.1">
    <property type="nucleotide sequence ID" value="NZ_DF968180.1"/>
</dbReference>
<dbReference type="AlphaFoldDB" id="A0A0K8PBF6"/>
<dbReference type="InterPro" id="IPR028081">
    <property type="entry name" value="Leu-bd"/>
</dbReference>
<evidence type="ECO:0000259" key="6">
    <source>
        <dbReference type="Pfam" id="PF13458"/>
    </source>
</evidence>
<evidence type="ECO:0000256" key="3">
    <source>
        <dbReference type="ARBA" id="ARBA00022729"/>
    </source>
</evidence>
<dbReference type="GO" id="GO:0006865">
    <property type="term" value="P:amino acid transport"/>
    <property type="evidence" value="ECO:0007669"/>
    <property type="project" value="UniProtKB-KW"/>
</dbReference>
<evidence type="ECO:0000313" key="7">
    <source>
        <dbReference type="EMBL" id="GAP39849.1"/>
    </source>
</evidence>
<comment type="similarity">
    <text evidence="1">Belongs to the leucine-binding protein family.</text>
</comment>
<name>A0A0K8PBF6_9CHLR</name>
<keyword evidence="4" id="KW-0029">Amino-acid transport</keyword>
<dbReference type="InterPro" id="IPR028082">
    <property type="entry name" value="Peripla_BP_I"/>
</dbReference>